<dbReference type="EMBL" id="JAUSRE010000005">
    <property type="protein sequence ID" value="MDP9887665.1"/>
    <property type="molecule type" value="Genomic_DNA"/>
</dbReference>
<evidence type="ECO:0000313" key="3">
    <source>
        <dbReference type="Proteomes" id="UP001226577"/>
    </source>
</evidence>
<comment type="caution">
    <text evidence="2">The sequence shown here is derived from an EMBL/GenBank/DDBJ whole genome shotgun (WGS) entry which is preliminary data.</text>
</comment>
<feature type="compositionally biased region" description="Basic and acidic residues" evidence="1">
    <location>
        <begin position="1"/>
        <end position="12"/>
    </location>
</feature>
<evidence type="ECO:0000313" key="2">
    <source>
        <dbReference type="EMBL" id="MDP9887665.1"/>
    </source>
</evidence>
<proteinExistence type="predicted"/>
<keyword evidence="3" id="KW-1185">Reference proteome</keyword>
<dbReference type="Proteomes" id="UP001226577">
    <property type="component" value="Unassembled WGS sequence"/>
</dbReference>
<protein>
    <submittedName>
        <fullName evidence="2">Uncharacterized protein</fullName>
    </submittedName>
</protein>
<dbReference type="RefSeq" id="WP_307305579.1">
    <property type="nucleotide sequence ID" value="NZ_JAUSRE010000005.1"/>
</dbReference>
<gene>
    <name evidence="2" type="ORF">J2X98_001243</name>
</gene>
<sequence length="138" mass="15848">MGLPEDPDRPPLEHYGALAHDPDETEQQEALRRRLVEFVQTAQDRGIHPLPLETYSAHRRYRSSVFGWVLFPGTGLAVGTDAELYRLHLEGGLTRNKAPVRENWIRNSYWLGWSSRWVTLNEMLVDAVARGTSHLLPY</sequence>
<evidence type="ECO:0000256" key="1">
    <source>
        <dbReference type="SAM" id="MobiDB-lite"/>
    </source>
</evidence>
<feature type="region of interest" description="Disordered" evidence="1">
    <location>
        <begin position="1"/>
        <end position="26"/>
    </location>
</feature>
<accession>A0ABT9RSC7</accession>
<organism evidence="2 3">
    <name type="scientific">Pseudarthrobacter enclensis</name>
    <dbReference type="NCBI Taxonomy" id="993070"/>
    <lineage>
        <taxon>Bacteria</taxon>
        <taxon>Bacillati</taxon>
        <taxon>Actinomycetota</taxon>
        <taxon>Actinomycetes</taxon>
        <taxon>Micrococcales</taxon>
        <taxon>Micrococcaceae</taxon>
        <taxon>Pseudarthrobacter</taxon>
    </lineage>
</organism>
<reference evidence="2 3" key="1">
    <citation type="submission" date="2023-07" db="EMBL/GenBank/DDBJ databases">
        <title>Sorghum-associated microbial communities from plants grown in Nebraska, USA.</title>
        <authorList>
            <person name="Schachtman D."/>
        </authorList>
    </citation>
    <scope>NUCLEOTIDE SEQUENCE [LARGE SCALE GENOMIC DNA]</scope>
    <source>
        <strain evidence="2 3">CC222</strain>
    </source>
</reference>
<name>A0ABT9RSC7_9MICC</name>